<dbReference type="PANTHER" id="PTHR43649">
    <property type="entry name" value="ARABINOSE-BINDING PROTEIN-RELATED"/>
    <property type="match status" value="1"/>
</dbReference>
<protein>
    <submittedName>
        <fullName evidence="2">Carbohydrate ABC transporter substrate-binding protein (CUT1 family)</fullName>
    </submittedName>
</protein>
<sequence>MSRKLIASLAIAGVGSLALTACAGGGGTKSTSAGTGPGGVTTLKLVVADYGTGPSNTSSKYWQSIITAFEAQNPKIKVNVTAINWNDFDNQVQTMIQNHQYPDITEGDYFANYAQEKLLYSADQVLSNPDNLLPVFKNQGSYDGVQYGMPWTTSSRTLFYNKKLFAEAGITTPPTTWAQVQTDATKIKATGNVGYGLPLGPEEAQAEALLWFLGNGGGYQNASGQYDINSTQNVQTLDFLKSFVASGVTEPNPASKNRTDLWQQFASGTIGMINGSPALIPIINSGGKLTSSDWASVQIPGKNGPLNTTLGVCDNVAAFNANGHQAAIKAFLDFAYQDKYQLQFDKEYDLLPATTSATQALSSDPIFGPFLKALPQSVQYPSTTSWANTKTQIQQTIGTALTGNPKSVLDQIQQTATKSQ</sequence>
<comment type="caution">
    <text evidence="2">The sequence shown here is derived from an EMBL/GenBank/DDBJ whole genome shotgun (WGS) entry which is preliminary data.</text>
</comment>
<keyword evidence="3" id="KW-1185">Reference proteome</keyword>
<dbReference type="AlphaFoldDB" id="A0A561E6Q7"/>
<dbReference type="PROSITE" id="PS51257">
    <property type="entry name" value="PROKAR_LIPOPROTEIN"/>
    <property type="match status" value="1"/>
</dbReference>
<dbReference type="SUPFAM" id="SSF53850">
    <property type="entry name" value="Periplasmic binding protein-like II"/>
    <property type="match status" value="1"/>
</dbReference>
<dbReference type="OrthoDB" id="366726at2"/>
<name>A0A561E6Q7_9MICO</name>
<dbReference type="Pfam" id="PF13416">
    <property type="entry name" value="SBP_bac_8"/>
    <property type="match status" value="1"/>
</dbReference>
<gene>
    <name evidence="2" type="ORF">BKA23_0012</name>
</gene>
<keyword evidence="1" id="KW-0732">Signal</keyword>
<reference evidence="2 3" key="1">
    <citation type="submission" date="2019-06" db="EMBL/GenBank/DDBJ databases">
        <title>Sequencing the genomes of 1000 actinobacteria strains.</title>
        <authorList>
            <person name="Klenk H.-P."/>
        </authorList>
    </citation>
    <scope>NUCLEOTIDE SEQUENCE [LARGE SCALE GENOMIC DNA]</scope>
    <source>
        <strain evidence="2 3">DSM 19560</strain>
    </source>
</reference>
<evidence type="ECO:0000256" key="1">
    <source>
        <dbReference type="SAM" id="SignalP"/>
    </source>
</evidence>
<proteinExistence type="predicted"/>
<dbReference type="InterPro" id="IPR050490">
    <property type="entry name" value="Bact_solute-bd_prot1"/>
</dbReference>
<dbReference type="RefSeq" id="WP_145224364.1">
    <property type="nucleotide sequence ID" value="NZ_VIVQ01000001.1"/>
</dbReference>
<feature type="chain" id="PRO_5022230348" evidence="1">
    <location>
        <begin position="24"/>
        <end position="420"/>
    </location>
</feature>
<dbReference type="EMBL" id="VIVQ01000001">
    <property type="protein sequence ID" value="TWE11250.1"/>
    <property type="molecule type" value="Genomic_DNA"/>
</dbReference>
<evidence type="ECO:0000313" key="2">
    <source>
        <dbReference type="EMBL" id="TWE11250.1"/>
    </source>
</evidence>
<dbReference type="PANTHER" id="PTHR43649:SF30">
    <property type="entry name" value="ABC TRANSPORTER SUBSTRATE-BINDING PROTEIN"/>
    <property type="match status" value="1"/>
</dbReference>
<accession>A0A561E6Q7</accession>
<dbReference type="Gene3D" id="3.40.190.10">
    <property type="entry name" value="Periplasmic binding protein-like II"/>
    <property type="match status" value="2"/>
</dbReference>
<dbReference type="Proteomes" id="UP000318297">
    <property type="component" value="Unassembled WGS sequence"/>
</dbReference>
<organism evidence="2 3">
    <name type="scientific">Rudaeicoccus suwonensis</name>
    <dbReference type="NCBI Taxonomy" id="657409"/>
    <lineage>
        <taxon>Bacteria</taxon>
        <taxon>Bacillati</taxon>
        <taxon>Actinomycetota</taxon>
        <taxon>Actinomycetes</taxon>
        <taxon>Micrococcales</taxon>
        <taxon>Dermacoccaceae</taxon>
        <taxon>Rudaeicoccus</taxon>
    </lineage>
</organism>
<evidence type="ECO:0000313" key="3">
    <source>
        <dbReference type="Proteomes" id="UP000318297"/>
    </source>
</evidence>
<dbReference type="InterPro" id="IPR006059">
    <property type="entry name" value="SBP"/>
</dbReference>
<feature type="signal peptide" evidence="1">
    <location>
        <begin position="1"/>
        <end position="23"/>
    </location>
</feature>